<feature type="transmembrane region" description="Helical" evidence="1">
    <location>
        <begin position="50"/>
        <end position="76"/>
    </location>
</feature>
<name>G0EQP6_BRAIP</name>
<keyword evidence="1" id="KW-0812">Transmembrane</keyword>
<dbReference type="GeneID" id="44970052"/>
<proteinExistence type="predicted"/>
<keyword evidence="3" id="KW-1185">Reference proteome</keyword>
<evidence type="ECO:0000313" key="2">
    <source>
        <dbReference type="EMBL" id="AEM22147.1"/>
    </source>
</evidence>
<protein>
    <submittedName>
        <fullName evidence="2">Uncharacterized protein</fullName>
    </submittedName>
</protein>
<accession>G0EQP6</accession>
<dbReference type="PATRIC" id="fig|1045858.4.peg.1527"/>
<dbReference type="HOGENOM" id="CLU_2341235_0_0_12"/>
<dbReference type="KEGG" id="bip:Bint_1528"/>
<feature type="transmembrane region" description="Helical" evidence="1">
    <location>
        <begin position="20"/>
        <end position="38"/>
    </location>
</feature>
<evidence type="ECO:0000313" key="3">
    <source>
        <dbReference type="Proteomes" id="UP000008522"/>
    </source>
</evidence>
<keyword evidence="1" id="KW-0472">Membrane</keyword>
<dbReference type="AlphaFoldDB" id="G0EQP6"/>
<gene>
    <name evidence="2" type="ordered locus">Bint_1528</name>
</gene>
<organism evidence="2 3">
    <name type="scientific">Brachyspira intermedia (strain ATCC 51140 / PWS/A)</name>
    <name type="common">Serpulina intermedia</name>
    <dbReference type="NCBI Taxonomy" id="1045858"/>
    <lineage>
        <taxon>Bacteria</taxon>
        <taxon>Pseudomonadati</taxon>
        <taxon>Spirochaetota</taxon>
        <taxon>Spirochaetia</taxon>
        <taxon>Brachyspirales</taxon>
        <taxon>Brachyspiraceae</taxon>
        <taxon>Brachyspira</taxon>
    </lineage>
</organism>
<evidence type="ECO:0000256" key="1">
    <source>
        <dbReference type="SAM" id="Phobius"/>
    </source>
</evidence>
<keyword evidence="1" id="KW-1133">Transmembrane helix</keyword>
<dbReference type="Proteomes" id="UP000008522">
    <property type="component" value="Chromosome"/>
</dbReference>
<dbReference type="RefSeq" id="WP_014487973.1">
    <property type="nucleotide sequence ID" value="NC_017243.1"/>
</dbReference>
<sequence length="97" mass="11076">MKKLFGFLDSKGLGKKTSWFTSIGAFAFGIIMTSFIMITQKRFPNYNESIAIVIVMWGASLVTGTTDLSIIINNFFKAKYNYKENYKENDSNNQHNN</sequence>
<dbReference type="EMBL" id="CP002874">
    <property type="protein sequence ID" value="AEM22147.1"/>
    <property type="molecule type" value="Genomic_DNA"/>
</dbReference>
<reference evidence="2 3" key="1">
    <citation type="journal article" date="2011" name="BMC Genomics">
        <title>Complete genome sequence of Brachyspira intermedia reveals unique genomic features in Brachyspira species and phage-mediated horizontal gene transfer.</title>
        <authorList>
            <person name="Hafstrom T."/>
            <person name="Jansson D.S."/>
            <person name="Segerman B."/>
        </authorList>
    </citation>
    <scope>NUCLEOTIDE SEQUENCE [LARGE SCALE GENOMIC DNA]</scope>
    <source>
        <strain evidence="3">ATCC 51140 / PWS/A</strain>
    </source>
</reference>